<sequence>MARQDQEQDQKDGPALCVVVTAGSSPDALADVLKRAHPASVIIAPSDGEPLTAANARPLVELVQSQEIAALIYGDAQLARTLRADGVHLPWHQDVVAQYGEARDILGTRYIVGIDVGRSRHDAMTLAEEGADYIGFGIPPHVEDREAAGNRRRELVAWWSEIFEVPCIALDVETPEEAETLSAAGADFIALVPSCALTADEFATLRDAIVAAAPVREEVA</sequence>
<organism evidence="2 3">
    <name type="scientific">Hyphomicrobium sulfonivorans</name>
    <dbReference type="NCBI Taxonomy" id="121290"/>
    <lineage>
        <taxon>Bacteria</taxon>
        <taxon>Pseudomonadati</taxon>
        <taxon>Pseudomonadota</taxon>
        <taxon>Alphaproteobacteria</taxon>
        <taxon>Hyphomicrobiales</taxon>
        <taxon>Hyphomicrobiaceae</taxon>
        <taxon>Hyphomicrobium</taxon>
    </lineage>
</organism>
<keyword evidence="3" id="KW-1185">Reference proteome</keyword>
<reference evidence="2 3" key="1">
    <citation type="submission" date="2015-10" db="EMBL/GenBank/DDBJ databases">
        <title>Transcriptomic analysis of a linuron degrading triple-species bacterial consortium.</title>
        <authorList>
            <person name="Albers P."/>
        </authorList>
    </citation>
    <scope>NUCLEOTIDE SEQUENCE [LARGE SCALE GENOMIC DNA]</scope>
    <source>
        <strain evidence="2 3">WDL6</strain>
    </source>
</reference>
<keyword evidence="2" id="KW-0808">Transferase</keyword>
<dbReference type="InterPro" id="IPR013785">
    <property type="entry name" value="Aldolase_TIM"/>
</dbReference>
<dbReference type="OrthoDB" id="7159061at2"/>
<dbReference type="EMBL" id="LMTR01000032">
    <property type="protein sequence ID" value="KWT70355.1"/>
    <property type="molecule type" value="Genomic_DNA"/>
</dbReference>
<dbReference type="Proteomes" id="UP000059074">
    <property type="component" value="Unassembled WGS sequence"/>
</dbReference>
<dbReference type="GO" id="GO:0004789">
    <property type="term" value="F:thiamine-phosphate diphosphorylase activity"/>
    <property type="evidence" value="ECO:0007669"/>
    <property type="project" value="UniProtKB-EC"/>
</dbReference>
<evidence type="ECO:0000313" key="2">
    <source>
        <dbReference type="EMBL" id="KWT70355.1"/>
    </source>
</evidence>
<dbReference type="AlphaFoldDB" id="A0A109BKW6"/>
<dbReference type="Gene3D" id="3.20.20.70">
    <property type="entry name" value="Aldolase class I"/>
    <property type="match status" value="1"/>
</dbReference>
<name>A0A109BKW6_HYPSL</name>
<dbReference type="InterPro" id="IPR022998">
    <property type="entry name" value="ThiamineP_synth_TenI"/>
</dbReference>
<evidence type="ECO:0000313" key="3">
    <source>
        <dbReference type="Proteomes" id="UP000059074"/>
    </source>
</evidence>
<gene>
    <name evidence="2" type="ORF">APY04_1032</name>
</gene>
<dbReference type="STRING" id="121290.APY04_1032"/>
<dbReference type="InterPro" id="IPR036206">
    <property type="entry name" value="ThiamineP_synth_sf"/>
</dbReference>
<accession>A0A109BKW6</accession>
<dbReference type="CDD" id="cd00564">
    <property type="entry name" value="TMP_TenI"/>
    <property type="match status" value="1"/>
</dbReference>
<comment type="caution">
    <text evidence="2">The sequence shown here is derived from an EMBL/GenBank/DDBJ whole genome shotgun (WGS) entry which is preliminary data.</text>
</comment>
<feature type="domain" description="Thiamine phosphate synthase/TenI" evidence="1">
    <location>
        <begin position="49"/>
        <end position="192"/>
    </location>
</feature>
<protein>
    <submittedName>
        <fullName evidence="2">Thiamin-phosphate pyrophosphorylase</fullName>
        <ecNumber evidence="2">2.5.1.3</ecNumber>
    </submittedName>
</protein>
<proteinExistence type="predicted"/>
<dbReference type="GO" id="GO:0009228">
    <property type="term" value="P:thiamine biosynthetic process"/>
    <property type="evidence" value="ECO:0007669"/>
    <property type="project" value="UniProtKB-KW"/>
</dbReference>
<evidence type="ECO:0000259" key="1">
    <source>
        <dbReference type="Pfam" id="PF02581"/>
    </source>
</evidence>
<dbReference type="RefSeq" id="WP_157066620.1">
    <property type="nucleotide sequence ID" value="NZ_LMTR01000032.1"/>
</dbReference>
<dbReference type="SUPFAM" id="SSF51391">
    <property type="entry name" value="Thiamin phosphate synthase"/>
    <property type="match status" value="1"/>
</dbReference>
<dbReference type="Pfam" id="PF02581">
    <property type="entry name" value="TMP-TENI"/>
    <property type="match status" value="1"/>
</dbReference>
<dbReference type="EC" id="2.5.1.3" evidence="2"/>
<dbReference type="PATRIC" id="fig|121290.4.peg.911"/>